<dbReference type="SMR" id="B4LD02"/>
<keyword evidence="11" id="KW-1185">Reference proteome</keyword>
<dbReference type="GO" id="GO:0006508">
    <property type="term" value="P:proteolysis"/>
    <property type="evidence" value="ECO:0007669"/>
    <property type="project" value="UniProtKB-KW"/>
</dbReference>
<dbReference type="InterPro" id="IPR001314">
    <property type="entry name" value="Peptidase_S1A"/>
</dbReference>
<dbReference type="STRING" id="7244.B4LD02"/>
<evidence type="ECO:0000256" key="2">
    <source>
        <dbReference type="ARBA" id="ARBA00022670"/>
    </source>
</evidence>
<dbReference type="PhylomeDB" id="B4LD02"/>
<dbReference type="Proteomes" id="UP000008792">
    <property type="component" value="Unassembled WGS sequence"/>
</dbReference>
<dbReference type="PRINTS" id="PR00722">
    <property type="entry name" value="CHYMOTRYPSIN"/>
</dbReference>
<comment type="similarity">
    <text evidence="1">Belongs to the peptidase S1 family.</text>
</comment>
<dbReference type="MEROPS" id="S01.B19"/>
<evidence type="ECO:0000256" key="4">
    <source>
        <dbReference type="ARBA" id="ARBA00022801"/>
    </source>
</evidence>
<dbReference type="GO" id="GO:0004252">
    <property type="term" value="F:serine-type endopeptidase activity"/>
    <property type="evidence" value="ECO:0007669"/>
    <property type="project" value="InterPro"/>
</dbReference>
<evidence type="ECO:0000256" key="7">
    <source>
        <dbReference type="ARBA" id="ARBA00023157"/>
    </source>
</evidence>
<dbReference type="OMA" id="GPLVIHE"/>
<dbReference type="KEGG" id="dvi:6623055"/>
<dbReference type="OrthoDB" id="7839497at2759"/>
<dbReference type="Gene3D" id="2.40.10.10">
    <property type="entry name" value="Trypsin-like serine proteases"/>
    <property type="match status" value="2"/>
</dbReference>
<dbReference type="InterPro" id="IPR001254">
    <property type="entry name" value="Trypsin_dom"/>
</dbReference>
<keyword evidence="6" id="KW-0865">Zymogen</keyword>
<dbReference type="SUPFAM" id="SSF50494">
    <property type="entry name" value="Trypsin-like serine proteases"/>
    <property type="match status" value="1"/>
</dbReference>
<feature type="chain" id="PRO_5002815726" description="Peptidase S1 domain-containing protein" evidence="8">
    <location>
        <begin position="18"/>
        <end position="266"/>
    </location>
</feature>
<keyword evidence="5" id="KW-0720">Serine protease</keyword>
<dbReference type="InterPro" id="IPR050430">
    <property type="entry name" value="Peptidase_S1"/>
</dbReference>
<dbReference type="AlphaFoldDB" id="B4LD02"/>
<evidence type="ECO:0000256" key="5">
    <source>
        <dbReference type="ARBA" id="ARBA00022825"/>
    </source>
</evidence>
<organism evidence="10 11">
    <name type="scientific">Drosophila virilis</name>
    <name type="common">Fruit fly</name>
    <dbReference type="NCBI Taxonomy" id="7244"/>
    <lineage>
        <taxon>Eukaryota</taxon>
        <taxon>Metazoa</taxon>
        <taxon>Ecdysozoa</taxon>
        <taxon>Arthropoda</taxon>
        <taxon>Hexapoda</taxon>
        <taxon>Insecta</taxon>
        <taxon>Pterygota</taxon>
        <taxon>Neoptera</taxon>
        <taxon>Endopterygota</taxon>
        <taxon>Diptera</taxon>
        <taxon>Brachycera</taxon>
        <taxon>Muscomorpha</taxon>
        <taxon>Ephydroidea</taxon>
        <taxon>Drosophilidae</taxon>
        <taxon>Drosophila</taxon>
    </lineage>
</organism>
<dbReference type="InParanoid" id="B4LD02"/>
<dbReference type="PANTHER" id="PTHR24276">
    <property type="entry name" value="POLYSERASE-RELATED"/>
    <property type="match status" value="1"/>
</dbReference>
<evidence type="ECO:0000256" key="8">
    <source>
        <dbReference type="SAM" id="SignalP"/>
    </source>
</evidence>
<proteinExistence type="inferred from homology"/>
<feature type="domain" description="Peptidase S1" evidence="9">
    <location>
        <begin position="39"/>
        <end position="262"/>
    </location>
</feature>
<dbReference type="CDD" id="cd00190">
    <property type="entry name" value="Tryp_SPc"/>
    <property type="match status" value="1"/>
</dbReference>
<keyword evidence="2" id="KW-0645">Protease</keyword>
<evidence type="ECO:0000256" key="3">
    <source>
        <dbReference type="ARBA" id="ARBA00022729"/>
    </source>
</evidence>
<dbReference type="EMBL" id="CH940647">
    <property type="protein sequence ID" value="EDW68863.1"/>
    <property type="molecule type" value="Genomic_DNA"/>
</dbReference>
<dbReference type="HOGENOM" id="CLU_006842_7_6_1"/>
<sequence>MKLFVACLALAIAAATAAPTDSVVHPKDLPKPNKIEGRITNGNPAYEGQAPYTVGLSINIPGGTTWCGGSIIGHTWVLTAEHCTSNAEAVGVHFGATWRTNSIFTHWVGRNDIINHHAADIALIRIPHVDFWDLVNKVELPSYNERYNDFNGWWSFACGWGRTYDNSGLPDWMQCVDLQVMPNHECQQTYGSSVVGDNIVCVRTPEGKSTCSGDSGGPLVIHEGKKLIGVTNWVSSAGCQSGHPSGFQRVTYHLDWIRDITGIAYY</sequence>
<keyword evidence="3 8" id="KW-0732">Signal</keyword>
<gene>
    <name evidence="10" type="primary">Dvir\GJ12444</name>
    <name evidence="10" type="ORF">Dvir_GJ12444</name>
</gene>
<protein>
    <recommendedName>
        <fullName evidence="9">Peptidase S1 domain-containing protein</fullName>
    </recommendedName>
</protein>
<feature type="signal peptide" evidence="8">
    <location>
        <begin position="1"/>
        <end position="17"/>
    </location>
</feature>
<dbReference type="PANTHER" id="PTHR24276:SF98">
    <property type="entry name" value="FI18310P1-RELATED"/>
    <property type="match status" value="1"/>
</dbReference>
<dbReference type="Pfam" id="PF00089">
    <property type="entry name" value="Trypsin"/>
    <property type="match status" value="1"/>
</dbReference>
<dbReference type="InterPro" id="IPR009003">
    <property type="entry name" value="Peptidase_S1_PA"/>
</dbReference>
<dbReference type="InterPro" id="IPR033116">
    <property type="entry name" value="TRYPSIN_SER"/>
</dbReference>
<evidence type="ECO:0000313" key="10">
    <source>
        <dbReference type="EMBL" id="EDW68863.1"/>
    </source>
</evidence>
<keyword evidence="7" id="KW-1015">Disulfide bond</keyword>
<evidence type="ECO:0000256" key="6">
    <source>
        <dbReference type="ARBA" id="ARBA00023145"/>
    </source>
</evidence>
<dbReference type="PROSITE" id="PS50240">
    <property type="entry name" value="TRYPSIN_DOM"/>
    <property type="match status" value="1"/>
</dbReference>
<dbReference type="eggNOG" id="KOG3627">
    <property type="taxonomic scope" value="Eukaryota"/>
</dbReference>
<dbReference type="InterPro" id="IPR043504">
    <property type="entry name" value="Peptidase_S1_PA_chymotrypsin"/>
</dbReference>
<dbReference type="FunFam" id="2.40.10.10:FF:000164">
    <property type="entry name" value="Jonah 66Cii"/>
    <property type="match status" value="1"/>
</dbReference>
<accession>B4LD02</accession>
<dbReference type="SMART" id="SM00020">
    <property type="entry name" value="Tryp_SPc"/>
    <property type="match status" value="1"/>
</dbReference>
<evidence type="ECO:0000256" key="1">
    <source>
        <dbReference type="ARBA" id="ARBA00007664"/>
    </source>
</evidence>
<evidence type="ECO:0000259" key="9">
    <source>
        <dbReference type="PROSITE" id="PS50240"/>
    </source>
</evidence>
<keyword evidence="4 10" id="KW-0378">Hydrolase</keyword>
<name>B4LD02_DROVI</name>
<reference evidence="10 11" key="1">
    <citation type="journal article" date="2007" name="Nature">
        <title>Evolution of genes and genomes on the Drosophila phylogeny.</title>
        <authorList>
            <consortium name="Drosophila 12 Genomes Consortium"/>
            <person name="Clark A.G."/>
            <person name="Eisen M.B."/>
            <person name="Smith D.R."/>
            <person name="Bergman C.M."/>
            <person name="Oliver B."/>
            <person name="Markow T.A."/>
            <person name="Kaufman T.C."/>
            <person name="Kellis M."/>
            <person name="Gelbart W."/>
            <person name="Iyer V.N."/>
            <person name="Pollard D.A."/>
            <person name="Sackton T.B."/>
            <person name="Larracuente A.M."/>
            <person name="Singh N.D."/>
            <person name="Abad J.P."/>
            <person name="Abt D.N."/>
            <person name="Adryan B."/>
            <person name="Aguade M."/>
            <person name="Akashi H."/>
            <person name="Anderson W.W."/>
            <person name="Aquadro C.F."/>
            <person name="Ardell D.H."/>
            <person name="Arguello R."/>
            <person name="Artieri C.G."/>
            <person name="Barbash D.A."/>
            <person name="Barker D."/>
            <person name="Barsanti P."/>
            <person name="Batterham P."/>
            <person name="Batzoglou S."/>
            <person name="Begun D."/>
            <person name="Bhutkar A."/>
            <person name="Blanco E."/>
            <person name="Bosak S.A."/>
            <person name="Bradley R.K."/>
            <person name="Brand A.D."/>
            <person name="Brent M.R."/>
            <person name="Brooks A.N."/>
            <person name="Brown R.H."/>
            <person name="Butlin R.K."/>
            <person name="Caggese C."/>
            <person name="Calvi B.R."/>
            <person name="Bernardo de Carvalho A."/>
            <person name="Caspi A."/>
            <person name="Castrezana S."/>
            <person name="Celniker S.E."/>
            <person name="Chang J.L."/>
            <person name="Chapple C."/>
            <person name="Chatterji S."/>
            <person name="Chinwalla A."/>
            <person name="Civetta A."/>
            <person name="Clifton S.W."/>
            <person name="Comeron J.M."/>
            <person name="Costello J.C."/>
            <person name="Coyne J.A."/>
            <person name="Daub J."/>
            <person name="David R.G."/>
            <person name="Delcher A.L."/>
            <person name="Delehaunty K."/>
            <person name="Do C.B."/>
            <person name="Ebling H."/>
            <person name="Edwards K."/>
            <person name="Eickbush T."/>
            <person name="Evans J.D."/>
            <person name="Filipski A."/>
            <person name="Findeiss S."/>
            <person name="Freyhult E."/>
            <person name="Fulton L."/>
            <person name="Fulton R."/>
            <person name="Garcia A.C."/>
            <person name="Gardiner A."/>
            <person name="Garfield D.A."/>
            <person name="Garvin B.E."/>
            <person name="Gibson G."/>
            <person name="Gilbert D."/>
            <person name="Gnerre S."/>
            <person name="Godfrey J."/>
            <person name="Good R."/>
            <person name="Gotea V."/>
            <person name="Gravely B."/>
            <person name="Greenberg A.J."/>
            <person name="Griffiths-Jones S."/>
            <person name="Gross S."/>
            <person name="Guigo R."/>
            <person name="Gustafson E.A."/>
            <person name="Haerty W."/>
            <person name="Hahn M.W."/>
            <person name="Halligan D.L."/>
            <person name="Halpern A.L."/>
            <person name="Halter G.M."/>
            <person name="Han M.V."/>
            <person name="Heger A."/>
            <person name="Hillier L."/>
            <person name="Hinrichs A.S."/>
            <person name="Holmes I."/>
            <person name="Hoskins R.A."/>
            <person name="Hubisz M.J."/>
            <person name="Hultmark D."/>
            <person name="Huntley M.A."/>
            <person name="Jaffe D.B."/>
            <person name="Jagadeeshan S."/>
            <person name="Jeck W.R."/>
            <person name="Johnson J."/>
            <person name="Jones C.D."/>
            <person name="Jordan W.C."/>
            <person name="Karpen G.H."/>
            <person name="Kataoka E."/>
            <person name="Keightley P.D."/>
            <person name="Kheradpour P."/>
            <person name="Kirkness E.F."/>
            <person name="Koerich L.B."/>
            <person name="Kristiansen K."/>
            <person name="Kudrna D."/>
            <person name="Kulathinal R.J."/>
            <person name="Kumar S."/>
            <person name="Kwok R."/>
            <person name="Lander E."/>
            <person name="Langley C.H."/>
            <person name="Lapoint R."/>
            <person name="Lazzaro B.P."/>
            <person name="Lee S.J."/>
            <person name="Levesque L."/>
            <person name="Li R."/>
            <person name="Lin C.F."/>
            <person name="Lin M.F."/>
            <person name="Lindblad-Toh K."/>
            <person name="Llopart A."/>
            <person name="Long M."/>
            <person name="Low L."/>
            <person name="Lozovsky E."/>
            <person name="Lu J."/>
            <person name="Luo M."/>
            <person name="Machado C.A."/>
            <person name="Makalowski W."/>
            <person name="Marzo M."/>
            <person name="Matsuda M."/>
            <person name="Matzkin L."/>
            <person name="McAllister B."/>
            <person name="McBride C.S."/>
            <person name="McKernan B."/>
            <person name="McKernan K."/>
            <person name="Mendez-Lago M."/>
            <person name="Minx P."/>
            <person name="Mollenhauer M.U."/>
            <person name="Montooth K."/>
            <person name="Mount S.M."/>
            <person name="Mu X."/>
            <person name="Myers E."/>
            <person name="Negre B."/>
            <person name="Newfeld S."/>
            <person name="Nielsen R."/>
            <person name="Noor M.A."/>
            <person name="O'Grady P."/>
            <person name="Pachter L."/>
            <person name="Papaceit M."/>
            <person name="Parisi M.J."/>
            <person name="Parisi M."/>
            <person name="Parts L."/>
            <person name="Pedersen J.S."/>
            <person name="Pesole G."/>
            <person name="Phillippy A.M."/>
            <person name="Ponting C.P."/>
            <person name="Pop M."/>
            <person name="Porcelli D."/>
            <person name="Powell J.R."/>
            <person name="Prohaska S."/>
            <person name="Pruitt K."/>
            <person name="Puig M."/>
            <person name="Quesneville H."/>
            <person name="Ram K.R."/>
            <person name="Rand D."/>
            <person name="Rasmussen M.D."/>
            <person name="Reed L.K."/>
            <person name="Reenan R."/>
            <person name="Reily A."/>
            <person name="Remington K.A."/>
            <person name="Rieger T.T."/>
            <person name="Ritchie M.G."/>
            <person name="Robin C."/>
            <person name="Rogers Y.H."/>
            <person name="Rohde C."/>
            <person name="Rozas J."/>
            <person name="Rubenfield M.J."/>
            <person name="Ruiz A."/>
            <person name="Russo S."/>
            <person name="Salzberg S.L."/>
            <person name="Sanchez-Gracia A."/>
            <person name="Saranga D.J."/>
            <person name="Sato H."/>
            <person name="Schaeffer S.W."/>
            <person name="Schatz M.C."/>
            <person name="Schlenke T."/>
            <person name="Schwartz R."/>
            <person name="Segarra C."/>
            <person name="Singh R.S."/>
            <person name="Sirot L."/>
            <person name="Sirota M."/>
            <person name="Sisneros N.B."/>
            <person name="Smith C.D."/>
            <person name="Smith T.F."/>
            <person name="Spieth J."/>
            <person name="Stage D.E."/>
            <person name="Stark A."/>
            <person name="Stephan W."/>
            <person name="Strausberg R.L."/>
            <person name="Strempel S."/>
            <person name="Sturgill D."/>
            <person name="Sutton G."/>
            <person name="Sutton G.G."/>
            <person name="Tao W."/>
            <person name="Teichmann S."/>
            <person name="Tobari Y.N."/>
            <person name="Tomimura Y."/>
            <person name="Tsolas J.M."/>
            <person name="Valente V.L."/>
            <person name="Venter E."/>
            <person name="Venter J.C."/>
            <person name="Vicario S."/>
            <person name="Vieira F.G."/>
            <person name="Vilella A.J."/>
            <person name="Villasante A."/>
            <person name="Walenz B."/>
            <person name="Wang J."/>
            <person name="Wasserman M."/>
            <person name="Watts T."/>
            <person name="Wilson D."/>
            <person name="Wilson R.K."/>
            <person name="Wing R.A."/>
            <person name="Wolfner M.F."/>
            <person name="Wong A."/>
            <person name="Wong G.K."/>
            <person name="Wu C.I."/>
            <person name="Wu G."/>
            <person name="Yamamoto D."/>
            <person name="Yang H.P."/>
            <person name="Yang S.P."/>
            <person name="Yorke J.A."/>
            <person name="Yoshida K."/>
            <person name="Zdobnov E."/>
            <person name="Zhang P."/>
            <person name="Zhang Y."/>
            <person name="Zimin A.V."/>
            <person name="Baldwin J."/>
            <person name="Abdouelleil A."/>
            <person name="Abdulkadir J."/>
            <person name="Abebe A."/>
            <person name="Abera B."/>
            <person name="Abreu J."/>
            <person name="Acer S.C."/>
            <person name="Aftuck L."/>
            <person name="Alexander A."/>
            <person name="An P."/>
            <person name="Anderson E."/>
            <person name="Anderson S."/>
            <person name="Arachi H."/>
            <person name="Azer M."/>
            <person name="Bachantsang P."/>
            <person name="Barry A."/>
            <person name="Bayul T."/>
            <person name="Berlin A."/>
            <person name="Bessette D."/>
            <person name="Bloom T."/>
            <person name="Blye J."/>
            <person name="Boguslavskiy L."/>
            <person name="Bonnet C."/>
            <person name="Boukhgalter B."/>
            <person name="Bourzgui I."/>
            <person name="Brown A."/>
            <person name="Cahill P."/>
            <person name="Channer S."/>
            <person name="Cheshatsang Y."/>
            <person name="Chuda L."/>
            <person name="Citroen M."/>
            <person name="Collymore A."/>
            <person name="Cooke P."/>
            <person name="Costello M."/>
            <person name="D'Aco K."/>
            <person name="Daza R."/>
            <person name="De Haan G."/>
            <person name="DeGray S."/>
            <person name="DeMaso C."/>
            <person name="Dhargay N."/>
            <person name="Dooley K."/>
            <person name="Dooley E."/>
            <person name="Doricent M."/>
            <person name="Dorje P."/>
            <person name="Dorjee K."/>
            <person name="Dupes A."/>
            <person name="Elong R."/>
            <person name="Falk J."/>
            <person name="Farina A."/>
            <person name="Faro S."/>
            <person name="Ferguson D."/>
            <person name="Fisher S."/>
            <person name="Foley C.D."/>
            <person name="Franke A."/>
            <person name="Friedrich D."/>
            <person name="Gadbois L."/>
            <person name="Gearin G."/>
            <person name="Gearin C.R."/>
            <person name="Giannoukos G."/>
            <person name="Goode T."/>
            <person name="Graham J."/>
            <person name="Grandbois E."/>
            <person name="Grewal S."/>
            <person name="Gyaltsen K."/>
            <person name="Hafez N."/>
            <person name="Hagos B."/>
            <person name="Hall J."/>
            <person name="Henson C."/>
            <person name="Hollinger A."/>
            <person name="Honan T."/>
            <person name="Huard M.D."/>
            <person name="Hughes L."/>
            <person name="Hurhula B."/>
            <person name="Husby M.E."/>
            <person name="Kamat A."/>
            <person name="Kanga B."/>
            <person name="Kashin S."/>
            <person name="Khazanovich D."/>
            <person name="Kisner P."/>
            <person name="Lance K."/>
            <person name="Lara M."/>
            <person name="Lee W."/>
            <person name="Lennon N."/>
            <person name="Letendre F."/>
            <person name="LeVine R."/>
            <person name="Lipovsky A."/>
            <person name="Liu X."/>
            <person name="Liu J."/>
            <person name="Liu S."/>
            <person name="Lokyitsang T."/>
            <person name="Lokyitsang Y."/>
            <person name="Lubonja R."/>
            <person name="Lui A."/>
            <person name="MacDonald P."/>
            <person name="Magnisalis V."/>
            <person name="Maru K."/>
            <person name="Matthews C."/>
            <person name="McCusker W."/>
            <person name="McDonough S."/>
            <person name="Mehta T."/>
            <person name="Meldrim J."/>
            <person name="Meneus L."/>
            <person name="Mihai O."/>
            <person name="Mihalev A."/>
            <person name="Mihova T."/>
            <person name="Mittelman R."/>
            <person name="Mlenga V."/>
            <person name="Montmayeur A."/>
            <person name="Mulrain L."/>
            <person name="Navidi A."/>
            <person name="Naylor J."/>
            <person name="Negash T."/>
            <person name="Nguyen T."/>
            <person name="Nguyen N."/>
            <person name="Nicol R."/>
            <person name="Norbu C."/>
            <person name="Norbu N."/>
            <person name="Novod N."/>
            <person name="O'Neill B."/>
            <person name="Osman S."/>
            <person name="Markiewicz E."/>
            <person name="Oyono O.L."/>
            <person name="Patti C."/>
            <person name="Phunkhang P."/>
            <person name="Pierre F."/>
            <person name="Priest M."/>
            <person name="Raghuraman S."/>
            <person name="Rege F."/>
            <person name="Reyes R."/>
            <person name="Rise C."/>
            <person name="Rogov P."/>
            <person name="Ross K."/>
            <person name="Ryan E."/>
            <person name="Settipalli S."/>
            <person name="Shea T."/>
            <person name="Sherpa N."/>
            <person name="Shi L."/>
            <person name="Shih D."/>
            <person name="Sparrow T."/>
            <person name="Spaulding J."/>
            <person name="Stalker J."/>
            <person name="Stange-Thomann N."/>
            <person name="Stavropoulos S."/>
            <person name="Stone C."/>
            <person name="Strader C."/>
            <person name="Tesfaye S."/>
            <person name="Thomson T."/>
            <person name="Thoulutsang Y."/>
            <person name="Thoulutsang D."/>
            <person name="Topham K."/>
            <person name="Topping I."/>
            <person name="Tsamla T."/>
            <person name="Vassiliev H."/>
            <person name="Vo A."/>
            <person name="Wangchuk T."/>
            <person name="Wangdi T."/>
            <person name="Weiand M."/>
            <person name="Wilkinson J."/>
            <person name="Wilson A."/>
            <person name="Yadav S."/>
            <person name="Young G."/>
            <person name="Yu Q."/>
            <person name="Zembek L."/>
            <person name="Zhong D."/>
            <person name="Zimmer A."/>
            <person name="Zwirko Z."/>
            <person name="Jaffe D.B."/>
            <person name="Alvarez P."/>
            <person name="Brockman W."/>
            <person name="Butler J."/>
            <person name="Chin C."/>
            <person name="Gnerre S."/>
            <person name="Grabherr M."/>
            <person name="Kleber M."/>
            <person name="Mauceli E."/>
            <person name="MacCallum I."/>
        </authorList>
    </citation>
    <scope>NUCLEOTIDE SEQUENCE [LARGE SCALE GENOMIC DNA]</scope>
    <source>
        <strain evidence="11">Tucson 15010-1051.87</strain>
    </source>
</reference>
<dbReference type="PROSITE" id="PS00135">
    <property type="entry name" value="TRYPSIN_SER"/>
    <property type="match status" value="1"/>
</dbReference>
<evidence type="ECO:0000313" key="11">
    <source>
        <dbReference type="Proteomes" id="UP000008792"/>
    </source>
</evidence>